<dbReference type="Proteomes" id="UP000003457">
    <property type="component" value="Unassembled WGS sequence"/>
</dbReference>
<dbReference type="AlphaFoldDB" id="A0AB72Z2F3"/>
<sequence length="212" mass="22708">MADTLGIHGESVTQAVRGAVFMCDAETLIGKADLKKFELTAENVALTASGGESAKTFYNLGHMSNDTLPEFSLDGGDATNLSTWLEASFRTSYNETTGKVTFSSVQGDKTTLKTIYNAVDMPDNVGIAFSLVKTPVAKSVLILWQDTNTGERSALLLPNLDLAFSNLPSLSTDKFTEYGMEGSIKTSKKLPKDASGKYCSVAIFDTADFKAV</sequence>
<evidence type="ECO:0000313" key="2">
    <source>
        <dbReference type="Proteomes" id="UP000003457"/>
    </source>
</evidence>
<protein>
    <recommendedName>
        <fullName evidence="3">Phage tail protein</fullName>
    </recommendedName>
</protein>
<evidence type="ECO:0000313" key="1">
    <source>
        <dbReference type="EMBL" id="EFO78146.1"/>
    </source>
</evidence>
<name>A0AB72Z2F3_9BIFI</name>
<dbReference type="Pfam" id="PF25681">
    <property type="entry name" value="Phage_TTP_17"/>
    <property type="match status" value="1"/>
</dbReference>
<accession>A0AB72Z2F3</accession>
<reference evidence="1 2" key="1">
    <citation type="submission" date="2010-10" db="EMBL/GenBank/DDBJ databases">
        <authorList>
            <person name="Durkin A.S."/>
            <person name="Madupu R."/>
            <person name="Torralba M."/>
            <person name="Gillis M."/>
            <person name="Methe B."/>
            <person name="Sutton G."/>
            <person name="Nelson K.E."/>
        </authorList>
    </citation>
    <scope>NUCLEOTIDE SEQUENCE [LARGE SCALE GENOMIC DNA]</scope>
    <source>
        <strain evidence="1 2">JCVIHMP022</strain>
    </source>
</reference>
<dbReference type="EMBL" id="AEHJ01000011">
    <property type="protein sequence ID" value="EFO78146.1"/>
    <property type="molecule type" value="Genomic_DNA"/>
</dbReference>
<dbReference type="InterPro" id="IPR058154">
    <property type="entry name" value="Bxb1_TTP-like"/>
</dbReference>
<organism evidence="1 2">
    <name type="scientific">Bifidobacterium dentium JCVIHMP022</name>
    <dbReference type="NCBI Taxonomy" id="553191"/>
    <lineage>
        <taxon>Bacteria</taxon>
        <taxon>Bacillati</taxon>
        <taxon>Actinomycetota</taxon>
        <taxon>Actinomycetes</taxon>
        <taxon>Bifidobacteriales</taxon>
        <taxon>Bifidobacteriaceae</taxon>
        <taxon>Bifidobacterium</taxon>
    </lineage>
</organism>
<evidence type="ECO:0008006" key="3">
    <source>
        <dbReference type="Google" id="ProtNLM"/>
    </source>
</evidence>
<gene>
    <name evidence="1" type="ORF">HMPREF9003_0224</name>
</gene>
<comment type="caution">
    <text evidence="1">The sequence shown here is derived from an EMBL/GenBank/DDBJ whole genome shotgun (WGS) entry which is preliminary data.</text>
</comment>
<proteinExistence type="predicted"/>
<dbReference type="RefSeq" id="WP_003842208.1">
    <property type="nucleotide sequence ID" value="NZ_AEHJ01000011.1"/>
</dbReference>